<evidence type="ECO:0000313" key="1">
    <source>
        <dbReference type="EMBL" id="MFD2610634.1"/>
    </source>
</evidence>
<evidence type="ECO:0000313" key="2">
    <source>
        <dbReference type="Proteomes" id="UP001597475"/>
    </source>
</evidence>
<organism evidence="1 2">
    <name type="scientific">Deinococcus taklimakanensis</name>
    <dbReference type="NCBI Taxonomy" id="536443"/>
    <lineage>
        <taxon>Bacteria</taxon>
        <taxon>Thermotogati</taxon>
        <taxon>Deinococcota</taxon>
        <taxon>Deinococci</taxon>
        <taxon>Deinococcales</taxon>
        <taxon>Deinococcaceae</taxon>
        <taxon>Deinococcus</taxon>
    </lineage>
</organism>
<protein>
    <submittedName>
        <fullName evidence="1">AAA family ATPase</fullName>
    </submittedName>
</protein>
<dbReference type="EMBL" id="JBHUMK010000073">
    <property type="protein sequence ID" value="MFD2610634.1"/>
    <property type="molecule type" value="Genomic_DNA"/>
</dbReference>
<reference evidence="2" key="1">
    <citation type="journal article" date="2019" name="Int. J. Syst. Evol. Microbiol.">
        <title>The Global Catalogue of Microorganisms (GCM) 10K type strain sequencing project: providing services to taxonomists for standard genome sequencing and annotation.</title>
        <authorList>
            <consortium name="The Broad Institute Genomics Platform"/>
            <consortium name="The Broad Institute Genome Sequencing Center for Infectious Disease"/>
            <person name="Wu L."/>
            <person name="Ma J."/>
        </authorList>
    </citation>
    <scope>NUCLEOTIDE SEQUENCE [LARGE SCALE GENOMIC DNA]</scope>
    <source>
        <strain evidence="2">KCTC 33842</strain>
    </source>
</reference>
<dbReference type="Gene3D" id="3.40.50.300">
    <property type="entry name" value="P-loop containing nucleotide triphosphate hydrolases"/>
    <property type="match status" value="1"/>
</dbReference>
<name>A0ABW5P5R9_9DEIO</name>
<comment type="caution">
    <text evidence="1">The sequence shown here is derived from an EMBL/GenBank/DDBJ whole genome shotgun (WGS) entry which is preliminary data.</text>
</comment>
<dbReference type="InterPro" id="IPR027417">
    <property type="entry name" value="P-loop_NTPase"/>
</dbReference>
<dbReference type="SUPFAM" id="SSF52540">
    <property type="entry name" value="P-loop containing nucleoside triphosphate hydrolases"/>
    <property type="match status" value="1"/>
</dbReference>
<dbReference type="RefSeq" id="WP_386846938.1">
    <property type="nucleotide sequence ID" value="NZ_JBHUMK010000073.1"/>
</dbReference>
<accession>A0ABW5P5R9</accession>
<proteinExistence type="predicted"/>
<dbReference type="Proteomes" id="UP001597475">
    <property type="component" value="Unassembled WGS sequence"/>
</dbReference>
<sequence length="159" mass="17751">MTTLTLLCGLPGSGKTTHARELEEGGTFRLASDDWMVPLFGQHMPRHVFDERLSVVRLLQWELAAKLLKSGVDVVLDDGFWTRAERQKYRAQAEAVGAEVQLIYFDVPVEELRRRLSARNQNLIPGTFEIDDAAPDPFITKFEVPGPEECPVSPTAEGA</sequence>
<dbReference type="Pfam" id="PF13671">
    <property type="entry name" value="AAA_33"/>
    <property type="match status" value="1"/>
</dbReference>
<gene>
    <name evidence="1" type="ORF">ACFSR9_14515</name>
</gene>
<keyword evidence="2" id="KW-1185">Reference proteome</keyword>